<keyword evidence="4 6" id="KW-0314">Glutamate biosynthesis</keyword>
<evidence type="ECO:0000256" key="4">
    <source>
        <dbReference type="ARBA" id="ARBA00023164"/>
    </source>
</evidence>
<proteinExistence type="inferred from homology"/>
<dbReference type="PANTHER" id="PTHR43819">
    <property type="entry name" value="ARCHAEAL-TYPE GLUTAMATE SYNTHASE [NADPH]"/>
    <property type="match status" value="1"/>
</dbReference>
<keyword evidence="6" id="KW-0521">NADP</keyword>
<gene>
    <name evidence="9" type="ORF">EYM_06735</name>
</gene>
<dbReference type="PROSITE" id="PS51379">
    <property type="entry name" value="4FE4S_FER_2"/>
    <property type="match status" value="3"/>
</dbReference>
<dbReference type="InterPro" id="IPR002489">
    <property type="entry name" value="Glu_synth_asu_C"/>
</dbReference>
<dbReference type="GeneID" id="30680719"/>
<dbReference type="CDD" id="cd00504">
    <property type="entry name" value="GXGXG"/>
    <property type="match status" value="1"/>
</dbReference>
<dbReference type="InterPro" id="IPR017896">
    <property type="entry name" value="4Fe4S_Fe-S-bd"/>
</dbReference>
<keyword evidence="7" id="KW-0411">Iron-sulfur</keyword>
<feature type="binding site" evidence="7">
    <location>
        <position position="276"/>
    </location>
    <ligand>
        <name>[4Fe-4S] cluster</name>
        <dbReference type="ChEBI" id="CHEBI:49883"/>
        <label>2</label>
    </ligand>
</feature>
<dbReference type="PIRSF" id="PIRSF006429">
    <property type="entry name" value="GOGAT_lg_2"/>
    <property type="match status" value="1"/>
</dbReference>
<comment type="catalytic activity">
    <reaction evidence="5 6">
        <text>2 L-glutamate + NADP(+) = L-glutamine + 2-oxoglutarate + NADPH + H(+)</text>
        <dbReference type="Rhea" id="RHEA:15501"/>
        <dbReference type="ChEBI" id="CHEBI:15378"/>
        <dbReference type="ChEBI" id="CHEBI:16810"/>
        <dbReference type="ChEBI" id="CHEBI:29985"/>
        <dbReference type="ChEBI" id="CHEBI:57783"/>
        <dbReference type="ChEBI" id="CHEBI:58349"/>
        <dbReference type="ChEBI" id="CHEBI:58359"/>
        <dbReference type="EC" id="1.4.1.13"/>
    </reaction>
</comment>
<evidence type="ECO:0000256" key="1">
    <source>
        <dbReference type="ARBA" id="ARBA00009716"/>
    </source>
</evidence>
<dbReference type="EMBL" id="CP006867">
    <property type="protein sequence ID" value="ALU11970.1"/>
    <property type="molecule type" value="Genomic_DNA"/>
</dbReference>
<protein>
    <recommendedName>
        <fullName evidence="6">Archaeal glutamate synthase [NADPH]</fullName>
        <ecNumber evidence="6">1.4.1.13</ecNumber>
    </recommendedName>
</protein>
<evidence type="ECO:0000256" key="2">
    <source>
        <dbReference type="ARBA" id="ARBA00022605"/>
    </source>
</evidence>
<feature type="domain" description="4Fe-4S ferredoxin-type" evidence="8">
    <location>
        <begin position="264"/>
        <end position="293"/>
    </location>
</feature>
<feature type="binding site" evidence="7">
    <location>
        <position position="243"/>
    </location>
    <ligand>
        <name>[4Fe-4S] cluster</name>
        <dbReference type="ChEBI" id="CHEBI:49883"/>
        <label>1</label>
    </ligand>
</feature>
<keyword evidence="2 6" id="KW-0028">Amino-acid biosynthesis</keyword>
<dbReference type="KEGG" id="iis:EYM_06735"/>
<evidence type="ECO:0000256" key="3">
    <source>
        <dbReference type="ARBA" id="ARBA00023002"/>
    </source>
</evidence>
<dbReference type="PROSITE" id="PS00198">
    <property type="entry name" value="4FE4S_FER_1"/>
    <property type="match status" value="2"/>
</dbReference>
<evidence type="ECO:0000256" key="6">
    <source>
        <dbReference type="PIRNR" id="PIRNR006429"/>
    </source>
</evidence>
<keyword evidence="7" id="KW-0408">Iron</keyword>
<dbReference type="InterPro" id="IPR013785">
    <property type="entry name" value="Aldolase_TIM"/>
</dbReference>
<dbReference type="Pfam" id="PF01493">
    <property type="entry name" value="GXGXG"/>
    <property type="match status" value="1"/>
</dbReference>
<accession>A0A0U2VD22</accession>
<evidence type="ECO:0000256" key="7">
    <source>
        <dbReference type="PIRSR" id="PIRSR006429-1"/>
    </source>
</evidence>
<sequence length="721" mass="76940">MEVVKIDARNMTPKELNRELNNKSKYAKKIVVLNPNAKHYIAAGLVAEVEVEVKGSAGYFLGTMIHGPKIVLEGNAGWYAGDNMTMGEIIVKGHAGNGVGQYMYGGTIVVHGDAGDRSAALMKGGTVIVNGDAGLMTGLYMMGGKVIVLGDLNEYAGEMIINGKIYVGGAPKSLGKNAKLVEAPKEEVEEVNALLKKYGLKGKDSYYVVVPKSLRPVYKPPSGTPALKKLFPKYITYFTYELCIGCGVCARVCPENVIKMVGNKPVTARQADCIGCYACVNYCPTDAVKVIRAAESMTNRAGLNASKYNYIRQMASVGHPPVVGMGAENKYFPSLDQLTFIPGQTSRPPIDSYREPCDTEVVLGDRFAEKPLVLKAPIMIGAMSFGSVSKEVKIALAKAAGRLGIAANTGEGGMLPEERMYAKVLIVQYASGRFGVSASYLRSGDAVEIKIGQGAKPGMGGLLLGEKVTQDIAKMRGIPVGTDAISPARHLDIVGPEDLKMKIEQLREITEWKVPIIVKYAAGRVADDVKIAAKAGADIIVIDGKPSGTGATPYIVTEHTGYSTMAAVVEAHKALKEIGLRDKVSLVVGGGITNGADAAKVLALGADAVMIASATLVPIGCTYCGTCHNGKCPYGIATQRPELRRRINVELAAKRIENYLRALIEEMCMFAQLAGKSKLSNLEKEDLRALTPEASLLTGVKLMGIEQPMESLLKRNSQRGQ</sequence>
<keyword evidence="7" id="KW-0479">Metal-binding</keyword>
<dbReference type="Gene3D" id="3.20.20.70">
    <property type="entry name" value="Aldolase class I"/>
    <property type="match status" value="1"/>
</dbReference>
<keyword evidence="3 6" id="KW-0560">Oxidoreductase</keyword>
<dbReference type="PIRSF" id="PIRSF500061">
    <property type="entry name" value="GOGAT_lg2_archl"/>
    <property type="match status" value="1"/>
</dbReference>
<dbReference type="InterPro" id="IPR017900">
    <property type="entry name" value="4Fe4S_Fe_S_CS"/>
</dbReference>
<feature type="binding site" evidence="7">
    <location>
        <position position="246"/>
    </location>
    <ligand>
        <name>[4Fe-4S] cluster</name>
        <dbReference type="ChEBI" id="CHEBI:49883"/>
        <label>1</label>
    </ligand>
</feature>
<dbReference type="PANTHER" id="PTHR43819:SF1">
    <property type="entry name" value="ARCHAEAL-TYPE GLUTAMATE SYNTHASE [NADPH]"/>
    <property type="match status" value="1"/>
</dbReference>
<dbReference type="InterPro" id="IPR043578">
    <property type="entry name" value="GltB_archl_type"/>
</dbReference>
<dbReference type="STRING" id="940295.EYM_06735"/>
<dbReference type="Gene3D" id="2.160.20.60">
    <property type="entry name" value="Glutamate synthase, alpha subunit, C-terminal domain"/>
    <property type="match status" value="1"/>
</dbReference>
<keyword evidence="10" id="KW-1185">Reference proteome</keyword>
<dbReference type="Proteomes" id="UP000060778">
    <property type="component" value="Chromosome"/>
</dbReference>
<dbReference type="GO" id="GO:0006537">
    <property type="term" value="P:glutamate biosynthetic process"/>
    <property type="evidence" value="ECO:0007669"/>
    <property type="project" value="UniProtKB-KW"/>
</dbReference>
<comment type="similarity">
    <text evidence="1 6">Belongs to the glutamate synthase family.</text>
</comment>
<dbReference type="AlphaFoldDB" id="A0A0U2VD22"/>
<feature type="binding site" evidence="7">
    <location>
        <position position="253"/>
    </location>
    <ligand>
        <name>[4Fe-4S] cluster</name>
        <dbReference type="ChEBI" id="CHEBI:49883"/>
        <label>2</label>
    </ligand>
</feature>
<feature type="domain" description="4Fe-4S ferredoxin-type" evidence="8">
    <location>
        <begin position="612"/>
        <end position="642"/>
    </location>
</feature>
<dbReference type="SUPFAM" id="SSF51395">
    <property type="entry name" value="FMN-linked oxidoreductases"/>
    <property type="match status" value="1"/>
</dbReference>
<dbReference type="CDD" id="cd02808">
    <property type="entry name" value="GltS_FMN"/>
    <property type="match status" value="1"/>
</dbReference>
<dbReference type="SUPFAM" id="SSF54862">
    <property type="entry name" value="4Fe-4S ferredoxins"/>
    <property type="match status" value="1"/>
</dbReference>
<dbReference type="OrthoDB" id="21337at2157"/>
<evidence type="ECO:0000313" key="9">
    <source>
        <dbReference type="EMBL" id="ALU11970.1"/>
    </source>
</evidence>
<dbReference type="SUPFAM" id="SSF69336">
    <property type="entry name" value="Alpha subunit of glutamate synthase, C-terminal domain"/>
    <property type="match status" value="1"/>
</dbReference>
<dbReference type="GO" id="GO:0004355">
    <property type="term" value="F:glutamate synthase (NADPH) activity"/>
    <property type="evidence" value="ECO:0007669"/>
    <property type="project" value="UniProtKB-EC"/>
</dbReference>
<dbReference type="GO" id="GO:0051539">
    <property type="term" value="F:4 iron, 4 sulfur cluster binding"/>
    <property type="evidence" value="ECO:0007669"/>
    <property type="project" value="UniProtKB-KW"/>
</dbReference>
<evidence type="ECO:0000256" key="5">
    <source>
        <dbReference type="ARBA" id="ARBA00048151"/>
    </source>
</evidence>
<keyword evidence="7" id="KW-0004">4Fe-4S</keyword>
<feature type="binding site" evidence="7">
    <location>
        <position position="249"/>
    </location>
    <ligand>
        <name>[4Fe-4S] cluster</name>
        <dbReference type="ChEBI" id="CHEBI:49883"/>
        <label>1</label>
    </ligand>
</feature>
<dbReference type="Gene3D" id="3.30.70.20">
    <property type="match status" value="1"/>
</dbReference>
<dbReference type="RefSeq" id="WP_075050269.1">
    <property type="nucleotide sequence ID" value="NZ_CP006867.1"/>
</dbReference>
<keyword evidence="6" id="KW-0288">FMN</keyword>
<comment type="cofactor">
    <cofactor evidence="6">
        <name>FMN</name>
        <dbReference type="ChEBI" id="CHEBI:58210"/>
    </cofactor>
</comment>
<dbReference type="InterPro" id="IPR002932">
    <property type="entry name" value="Glu_synthdom"/>
</dbReference>
<evidence type="ECO:0000313" key="10">
    <source>
        <dbReference type="Proteomes" id="UP000060778"/>
    </source>
</evidence>
<dbReference type="EC" id="1.4.1.13" evidence="6"/>
<feature type="binding site" evidence="7">
    <location>
        <position position="273"/>
    </location>
    <ligand>
        <name>[4Fe-4S] cluster</name>
        <dbReference type="ChEBI" id="CHEBI:49883"/>
        <label>2</label>
    </ligand>
</feature>
<keyword evidence="6" id="KW-0285">Flavoprotein</keyword>
<dbReference type="Pfam" id="PF14697">
    <property type="entry name" value="Fer4_21"/>
    <property type="match status" value="1"/>
</dbReference>
<dbReference type="InterPro" id="IPR024188">
    <property type="entry name" value="GltB"/>
</dbReference>
<dbReference type="PATRIC" id="fig|940295.4.peg.1308"/>
<name>A0A0U2VD22_9CREN</name>
<dbReference type="Pfam" id="PF01645">
    <property type="entry name" value="Glu_synthase"/>
    <property type="match status" value="1"/>
</dbReference>
<feature type="domain" description="4Fe-4S ferredoxin-type" evidence="8">
    <location>
        <begin position="234"/>
        <end position="263"/>
    </location>
</feature>
<organism evidence="9 10">
    <name type="scientific">Ignicoccus islandicus DSM 13165</name>
    <dbReference type="NCBI Taxonomy" id="940295"/>
    <lineage>
        <taxon>Archaea</taxon>
        <taxon>Thermoproteota</taxon>
        <taxon>Thermoprotei</taxon>
        <taxon>Desulfurococcales</taxon>
        <taxon>Desulfurococcaceae</taxon>
        <taxon>Ignicoccus</taxon>
    </lineage>
</organism>
<evidence type="ECO:0000259" key="8">
    <source>
        <dbReference type="PROSITE" id="PS51379"/>
    </source>
</evidence>
<dbReference type="InterPro" id="IPR036485">
    <property type="entry name" value="Glu_synth_asu_C_sf"/>
</dbReference>
<dbReference type="GO" id="GO:0046872">
    <property type="term" value="F:metal ion binding"/>
    <property type="evidence" value="ECO:0007669"/>
    <property type="project" value="UniProtKB-KW"/>
</dbReference>
<feature type="binding site" evidence="7">
    <location>
        <position position="283"/>
    </location>
    <ligand>
        <name>[4Fe-4S] cluster</name>
        <dbReference type="ChEBI" id="CHEBI:49883"/>
        <label>1</label>
    </ligand>
</feature>
<feature type="binding site" evidence="7">
    <location>
        <position position="279"/>
    </location>
    <ligand>
        <name>[4Fe-4S] cluster</name>
        <dbReference type="ChEBI" id="CHEBI:49883"/>
        <label>2</label>
    </ligand>
</feature>
<reference evidence="9 10" key="1">
    <citation type="submission" date="2013-11" db="EMBL/GenBank/DDBJ databases">
        <title>Comparative genomics of Ignicoccus.</title>
        <authorList>
            <person name="Podar M."/>
        </authorList>
    </citation>
    <scope>NUCLEOTIDE SEQUENCE [LARGE SCALE GENOMIC DNA]</scope>
    <source>
        <strain evidence="9 10">DSM 13165</strain>
    </source>
</reference>